<feature type="domain" description="ArsA HSP20-like" evidence="2">
    <location>
        <begin position="270"/>
        <end position="332"/>
    </location>
</feature>
<dbReference type="AlphaFoldDB" id="A0A6J7LTP8"/>
<comment type="similarity">
    <text evidence="1">Belongs to the arsA ATPase family.</text>
</comment>
<dbReference type="InterPro" id="IPR040612">
    <property type="entry name" value="ArsA_HSP20-like"/>
</dbReference>
<evidence type="ECO:0000256" key="1">
    <source>
        <dbReference type="ARBA" id="ARBA00011040"/>
    </source>
</evidence>
<accession>A0A6J7LTP8</accession>
<sequence>MLKRSRLLILSGQSGAGTTSAARGIRDGLGSRGVAATVIDSRGSEVEIEALVDRAIASAGLGTLAHELPRILVRLEGLAGILAVREAAARGGAILWDAGETGAFLRLMTLLSSTRSGMAGILPPLAAMRAAQSLSQADLAAWQMILGAIDEVQALLADEDSRILLVVVPDEGLDELVATRIGQLSLVRAGCDGILVNRVPRAGEGWPESWAQPQRRRVESLLGLGVPVIEIPQLVDDSPGAGAFRAAAGEVFDVGRLPRPLPDSIEERDDGGYDLHVHLPGVRPELVRVGRLGDALVTDVAGLRRQMALAPVLARCVIEGAGMDGDRLVVRFGRNRALWPEAS</sequence>
<dbReference type="InterPro" id="IPR027417">
    <property type="entry name" value="P-loop_NTPase"/>
</dbReference>
<dbReference type="Pfam" id="PF17886">
    <property type="entry name" value="ArsA_HSP20"/>
    <property type="match status" value="1"/>
</dbReference>
<dbReference type="Gene3D" id="2.60.40.790">
    <property type="match status" value="1"/>
</dbReference>
<proteinExistence type="inferred from homology"/>
<name>A0A6J7LTP8_9ZZZZ</name>
<dbReference type="EMBL" id="CAFBNE010000171">
    <property type="protein sequence ID" value="CAB4969289.1"/>
    <property type="molecule type" value="Genomic_DNA"/>
</dbReference>
<evidence type="ECO:0000259" key="2">
    <source>
        <dbReference type="Pfam" id="PF17886"/>
    </source>
</evidence>
<gene>
    <name evidence="3" type="ORF">UFOPK3772_03206</name>
</gene>
<evidence type="ECO:0000313" key="3">
    <source>
        <dbReference type="EMBL" id="CAB4969289.1"/>
    </source>
</evidence>
<dbReference type="InterPro" id="IPR008978">
    <property type="entry name" value="HSP20-like_chaperone"/>
</dbReference>
<organism evidence="3">
    <name type="scientific">freshwater metagenome</name>
    <dbReference type="NCBI Taxonomy" id="449393"/>
    <lineage>
        <taxon>unclassified sequences</taxon>
        <taxon>metagenomes</taxon>
        <taxon>ecological metagenomes</taxon>
    </lineage>
</organism>
<protein>
    <submittedName>
        <fullName evidence="3">Unannotated protein</fullName>
    </submittedName>
</protein>
<reference evidence="3" key="1">
    <citation type="submission" date="2020-05" db="EMBL/GenBank/DDBJ databases">
        <authorList>
            <person name="Chiriac C."/>
            <person name="Salcher M."/>
            <person name="Ghai R."/>
            <person name="Kavagutti S V."/>
        </authorList>
    </citation>
    <scope>NUCLEOTIDE SEQUENCE</scope>
</reference>
<dbReference type="Gene3D" id="3.40.50.300">
    <property type="entry name" value="P-loop containing nucleotide triphosphate hydrolases"/>
    <property type="match status" value="1"/>
</dbReference>